<evidence type="ECO:0000256" key="2">
    <source>
        <dbReference type="SAM" id="Phobius"/>
    </source>
</evidence>
<keyword evidence="2" id="KW-1133">Transmembrane helix</keyword>
<dbReference type="EMBL" id="BACD03000017">
    <property type="protein sequence ID" value="GAO48785.1"/>
    <property type="molecule type" value="Genomic_DNA"/>
</dbReference>
<evidence type="ECO:0000313" key="3">
    <source>
        <dbReference type="EMBL" id="GAO48785.1"/>
    </source>
</evidence>
<protein>
    <submittedName>
        <fullName evidence="3">Uncharacterized protein</fullName>
    </submittedName>
</protein>
<reference evidence="3 4" key="2">
    <citation type="journal article" date="2014" name="J. Gen. Appl. Microbiol.">
        <title>The early diverging ascomycetous budding yeast Saitoella complicata has three histone deacetylases belonging to the Clr6, Hos2, and Rpd3 lineages.</title>
        <authorList>
            <person name="Nishida H."/>
            <person name="Matsumoto T."/>
            <person name="Kondo S."/>
            <person name="Hamamoto M."/>
            <person name="Yoshikawa H."/>
        </authorList>
    </citation>
    <scope>NUCLEOTIDE SEQUENCE [LARGE SCALE GENOMIC DNA]</scope>
    <source>
        <strain evidence="3 4">NRRL Y-17804</strain>
    </source>
</reference>
<feature type="transmembrane region" description="Helical" evidence="2">
    <location>
        <begin position="12"/>
        <end position="31"/>
    </location>
</feature>
<feature type="compositionally biased region" description="Basic and acidic residues" evidence="1">
    <location>
        <begin position="163"/>
        <end position="173"/>
    </location>
</feature>
<keyword evidence="2" id="KW-0472">Membrane</keyword>
<gene>
    <name evidence="3" type="ORF">G7K_2954-t1</name>
</gene>
<keyword evidence="4" id="KW-1185">Reference proteome</keyword>
<sequence length="173" mass="18900">MLLFFPGFRTIVKLAFYTITALVLLAAWFFARTDVGQALSGEAWSALGPFSSGSQAQAPEDGWRSEDVAAQVLDYIAQQNLKADARASTGKNQRSSRPKKETGDAYDTLGSTARDKAVRKALEYSGIVAPESGWKKMLFDKALDATLGTINGEKSAKPKSKKNPYEPVKRYDV</sequence>
<reference evidence="3 4" key="3">
    <citation type="journal article" date="2015" name="Genome Announc.">
        <title>Draft Genome Sequence of the Archiascomycetous Yeast Saitoella complicata.</title>
        <authorList>
            <person name="Yamauchi K."/>
            <person name="Kondo S."/>
            <person name="Hamamoto M."/>
            <person name="Takahashi Y."/>
            <person name="Ogura Y."/>
            <person name="Hayashi T."/>
            <person name="Nishida H."/>
        </authorList>
    </citation>
    <scope>NUCLEOTIDE SEQUENCE [LARGE SCALE GENOMIC DNA]</scope>
    <source>
        <strain evidence="3 4">NRRL Y-17804</strain>
    </source>
</reference>
<reference evidence="3 4" key="1">
    <citation type="journal article" date="2011" name="J. Gen. Appl. Microbiol.">
        <title>Draft genome sequencing of the enigmatic yeast Saitoella complicata.</title>
        <authorList>
            <person name="Nishida H."/>
            <person name="Hamamoto M."/>
            <person name="Sugiyama J."/>
        </authorList>
    </citation>
    <scope>NUCLEOTIDE SEQUENCE [LARGE SCALE GENOMIC DNA]</scope>
    <source>
        <strain evidence="3 4">NRRL Y-17804</strain>
    </source>
</reference>
<dbReference type="AlphaFoldDB" id="A0A0E9NH99"/>
<dbReference type="Proteomes" id="UP000033140">
    <property type="component" value="Unassembled WGS sequence"/>
</dbReference>
<feature type="region of interest" description="Disordered" evidence="1">
    <location>
        <begin position="149"/>
        <end position="173"/>
    </location>
</feature>
<proteinExistence type="predicted"/>
<feature type="region of interest" description="Disordered" evidence="1">
    <location>
        <begin position="84"/>
        <end position="109"/>
    </location>
</feature>
<name>A0A0E9NH99_SAICN</name>
<evidence type="ECO:0000256" key="1">
    <source>
        <dbReference type="SAM" id="MobiDB-lite"/>
    </source>
</evidence>
<dbReference type="RefSeq" id="XP_019024718.1">
    <property type="nucleotide sequence ID" value="XM_019167552.1"/>
</dbReference>
<accession>A0A0E9NH99</accession>
<keyword evidence="2" id="KW-0812">Transmembrane</keyword>
<evidence type="ECO:0000313" key="4">
    <source>
        <dbReference type="Proteomes" id="UP000033140"/>
    </source>
</evidence>
<organism evidence="3 4">
    <name type="scientific">Saitoella complicata (strain BCRC 22490 / CBS 7301 / JCM 7358 / NBRC 10748 / NRRL Y-17804)</name>
    <dbReference type="NCBI Taxonomy" id="698492"/>
    <lineage>
        <taxon>Eukaryota</taxon>
        <taxon>Fungi</taxon>
        <taxon>Dikarya</taxon>
        <taxon>Ascomycota</taxon>
        <taxon>Taphrinomycotina</taxon>
        <taxon>Taphrinomycotina incertae sedis</taxon>
        <taxon>Saitoella</taxon>
    </lineage>
</organism>
<comment type="caution">
    <text evidence="3">The sequence shown here is derived from an EMBL/GenBank/DDBJ whole genome shotgun (WGS) entry which is preliminary data.</text>
</comment>